<proteinExistence type="predicted"/>
<organism evidence="2 3">
    <name type="scientific">Datura stramonium</name>
    <name type="common">Jimsonweed</name>
    <name type="synonym">Common thornapple</name>
    <dbReference type="NCBI Taxonomy" id="4076"/>
    <lineage>
        <taxon>Eukaryota</taxon>
        <taxon>Viridiplantae</taxon>
        <taxon>Streptophyta</taxon>
        <taxon>Embryophyta</taxon>
        <taxon>Tracheophyta</taxon>
        <taxon>Spermatophyta</taxon>
        <taxon>Magnoliopsida</taxon>
        <taxon>eudicotyledons</taxon>
        <taxon>Gunneridae</taxon>
        <taxon>Pentapetalae</taxon>
        <taxon>asterids</taxon>
        <taxon>lamiids</taxon>
        <taxon>Solanales</taxon>
        <taxon>Solanaceae</taxon>
        <taxon>Solanoideae</taxon>
        <taxon>Datureae</taxon>
        <taxon>Datura</taxon>
    </lineage>
</organism>
<gene>
    <name evidence="2" type="primary">MSH1_3</name>
    <name evidence="2" type="ORF">HAX54_024526</name>
</gene>
<comment type="caution">
    <text evidence="2">The sequence shown here is derived from an EMBL/GenBank/DDBJ whole genome shotgun (WGS) entry which is preliminary data.</text>
</comment>
<dbReference type="Gene3D" id="3.40.1170.10">
    <property type="entry name" value="DNA repair protein MutS, domain I"/>
    <property type="match status" value="1"/>
</dbReference>
<dbReference type="PANTHER" id="PTHR48448">
    <property type="entry name" value="MUTL PROTEIN ISOFORM 1"/>
    <property type="match status" value="1"/>
</dbReference>
<dbReference type="SUPFAM" id="SSF55271">
    <property type="entry name" value="DNA repair protein MutS, domain I"/>
    <property type="match status" value="1"/>
</dbReference>
<dbReference type="InterPro" id="IPR053276">
    <property type="entry name" value="MtDNA_mismatch_repair_MutS"/>
</dbReference>
<evidence type="ECO:0000259" key="1">
    <source>
        <dbReference type="Pfam" id="PF01624"/>
    </source>
</evidence>
<dbReference type="PANTHER" id="PTHR48448:SF1">
    <property type="entry name" value="MUTL PROTEIN ISOFORM 1"/>
    <property type="match status" value="1"/>
</dbReference>
<protein>
    <submittedName>
        <fullName evidence="2">DNA mismatch repair ATPase msh1</fullName>
    </submittedName>
</protein>
<sequence length="356" mass="38901">MEVLTHIGCLNRFGIDLAKPASVLETAHLVLYQFKAELQIDTVPVMFEMVGDFYEAIGFDACILVEYAGLNPFGGLRSDSIPKAGCPVVNLRQTLDDLTRNGFSVCVVEKFRVNSSSCSHAHPGSPYVFGLVGDDQDLDFPEPMPVVGISRSARGHRTDAMASASESGTWCPVADSPPEKLTGIFSPETDLHCGGVGFCTKLPDRDCDASSHQKVMRSADSFSSNFAGILHKQDISSLMLTIPCGLLLRGECNARQKEWLDGNPIDELLFKVKELYGLDDDIPFRNVTVVSENRPRPLHLGTATQIGAIPTEGIPCLLKVLLPHIAVKLPVLYIRDLLLNPPAYEISSDIQEAYRL</sequence>
<feature type="domain" description="DNA mismatch repair protein MutS-like N-terminal" evidence="1">
    <location>
        <begin position="45"/>
        <end position="112"/>
    </location>
</feature>
<dbReference type="InterPro" id="IPR007695">
    <property type="entry name" value="DNA_mismatch_repair_MutS-lik_N"/>
</dbReference>
<dbReference type="Proteomes" id="UP000823775">
    <property type="component" value="Unassembled WGS sequence"/>
</dbReference>
<evidence type="ECO:0000313" key="3">
    <source>
        <dbReference type="Proteomes" id="UP000823775"/>
    </source>
</evidence>
<evidence type="ECO:0000313" key="2">
    <source>
        <dbReference type="EMBL" id="MCD9639803.1"/>
    </source>
</evidence>
<dbReference type="Pfam" id="PF01624">
    <property type="entry name" value="MutS_I"/>
    <property type="match status" value="1"/>
</dbReference>
<reference evidence="2 3" key="1">
    <citation type="journal article" date="2021" name="BMC Genomics">
        <title>Datura genome reveals duplications of psychoactive alkaloid biosynthetic genes and high mutation rate following tissue culture.</title>
        <authorList>
            <person name="Rajewski A."/>
            <person name="Carter-House D."/>
            <person name="Stajich J."/>
            <person name="Litt A."/>
        </authorList>
    </citation>
    <scope>NUCLEOTIDE SEQUENCE [LARGE SCALE GENOMIC DNA]</scope>
    <source>
        <strain evidence="2">AR-01</strain>
    </source>
</reference>
<keyword evidence="3" id="KW-1185">Reference proteome</keyword>
<accession>A0ABS8V0I1</accession>
<dbReference type="EMBL" id="JACEIK010002989">
    <property type="protein sequence ID" value="MCD9639803.1"/>
    <property type="molecule type" value="Genomic_DNA"/>
</dbReference>
<dbReference type="InterPro" id="IPR016151">
    <property type="entry name" value="DNA_mismatch_repair_MutS_N"/>
</dbReference>
<name>A0ABS8V0I1_DATST</name>